<dbReference type="PANTHER" id="PTHR11080:SF2">
    <property type="entry name" value="LD05707P"/>
    <property type="match status" value="1"/>
</dbReference>
<gene>
    <name evidence="10" type="ORF">TheveDRAFT_0303</name>
</gene>
<dbReference type="Gene3D" id="3.40.50.850">
    <property type="entry name" value="Isochorismatase-like"/>
    <property type="match status" value="1"/>
</dbReference>
<evidence type="ECO:0000256" key="5">
    <source>
        <dbReference type="ARBA" id="ARBA00037900"/>
    </source>
</evidence>
<dbReference type="RefSeq" id="WP_006582966.1">
    <property type="nucleotide sequence ID" value="NZ_CM001377.1"/>
</dbReference>
<reference evidence="10 11" key="1">
    <citation type="submission" date="2011-10" db="EMBL/GenBank/DDBJ databases">
        <title>The Noncontiguous Finished genome of Thermanaerovibrio velox DSM 12556.</title>
        <authorList>
            <consortium name="US DOE Joint Genome Institute (JGI-PGF)"/>
            <person name="Lucas S."/>
            <person name="Copeland A."/>
            <person name="Lapidus A."/>
            <person name="Glavina del Rio T."/>
            <person name="Dalin E."/>
            <person name="Tice H."/>
            <person name="Bruce D."/>
            <person name="Goodwin L."/>
            <person name="Pitluck S."/>
            <person name="Peters L."/>
            <person name="Mikhailova N."/>
            <person name="Teshima H."/>
            <person name="Kyrpides N."/>
            <person name="Mavromatis K."/>
            <person name="Ivanova N."/>
            <person name="Markowitz V."/>
            <person name="Cheng J.-F."/>
            <person name="Hugenholtz P."/>
            <person name="Woyke T."/>
            <person name="Wu D."/>
            <person name="Spring S."/>
            <person name="Brambilla E.-M."/>
            <person name="Klenk H.-P."/>
            <person name="Eisen J.A."/>
        </authorList>
    </citation>
    <scope>NUCLEOTIDE SEQUENCE [LARGE SCALE GENOMIC DNA]</scope>
    <source>
        <strain evidence="10 11">DSM 12556</strain>
    </source>
</reference>
<name>H0UP60_9BACT</name>
<dbReference type="NCBIfam" id="NF008623">
    <property type="entry name" value="PRK11609.1"/>
    <property type="match status" value="1"/>
</dbReference>
<dbReference type="EMBL" id="CM001377">
    <property type="protein sequence ID" value="EHM09473.1"/>
    <property type="molecule type" value="Genomic_DNA"/>
</dbReference>
<evidence type="ECO:0000256" key="4">
    <source>
        <dbReference type="ARBA" id="ARBA00022801"/>
    </source>
</evidence>
<accession>H0UP60</accession>
<dbReference type="OrthoDB" id="9796485at2"/>
<proteinExistence type="inferred from homology"/>
<dbReference type="EC" id="3.5.1.19" evidence="6"/>
<evidence type="ECO:0000256" key="8">
    <source>
        <dbReference type="ARBA" id="ARBA00072277"/>
    </source>
</evidence>
<protein>
    <recommendedName>
        <fullName evidence="8">Nicotinamidase</fullName>
        <ecNumber evidence="6">3.5.1.19</ecNumber>
    </recommendedName>
    <alternativeName>
        <fullName evidence="7">Nicotinamide deamidase</fullName>
    </alternativeName>
</protein>
<feature type="domain" description="Isochorismatase-like" evidence="9">
    <location>
        <begin position="3"/>
        <end position="199"/>
    </location>
</feature>
<organism evidence="10 11">
    <name type="scientific">Thermanaerovibrio velox DSM 12556</name>
    <dbReference type="NCBI Taxonomy" id="926567"/>
    <lineage>
        <taxon>Bacteria</taxon>
        <taxon>Thermotogati</taxon>
        <taxon>Synergistota</taxon>
        <taxon>Synergistia</taxon>
        <taxon>Synergistales</taxon>
        <taxon>Synergistaceae</taxon>
        <taxon>Thermanaerovibrio</taxon>
    </lineage>
</organism>
<comment type="pathway">
    <text evidence="5">Cofactor biosynthesis; nicotinate biosynthesis; nicotinate from nicotinamide: step 1/1.</text>
</comment>
<evidence type="ECO:0000313" key="10">
    <source>
        <dbReference type="EMBL" id="EHM09473.1"/>
    </source>
</evidence>
<dbReference type="GO" id="GO:0046872">
    <property type="term" value="F:metal ion binding"/>
    <property type="evidence" value="ECO:0007669"/>
    <property type="project" value="UniProtKB-KW"/>
</dbReference>
<comment type="similarity">
    <text evidence="1">Belongs to the isochorismatase family.</text>
</comment>
<dbReference type="Proteomes" id="UP000005730">
    <property type="component" value="Chromosome"/>
</dbReference>
<dbReference type="InterPro" id="IPR052347">
    <property type="entry name" value="Isochorismatase_Nicotinamidase"/>
</dbReference>
<keyword evidence="3" id="KW-0479">Metal-binding</keyword>
<dbReference type="STRING" id="926567.TheveDRAFT_0303"/>
<keyword evidence="4" id="KW-0378">Hydrolase</keyword>
<dbReference type="SUPFAM" id="SSF52499">
    <property type="entry name" value="Isochorismatase-like hydrolases"/>
    <property type="match status" value="1"/>
</dbReference>
<dbReference type="CDD" id="cd01011">
    <property type="entry name" value="nicotinamidase"/>
    <property type="match status" value="1"/>
</dbReference>
<evidence type="ECO:0000256" key="7">
    <source>
        <dbReference type="ARBA" id="ARBA00043224"/>
    </source>
</evidence>
<dbReference type="HOGENOM" id="CLU_068979_13_1_0"/>
<keyword evidence="2" id="KW-0662">Pyridine nucleotide biosynthesis</keyword>
<evidence type="ECO:0000313" key="11">
    <source>
        <dbReference type="Proteomes" id="UP000005730"/>
    </source>
</evidence>
<dbReference type="InterPro" id="IPR000868">
    <property type="entry name" value="Isochorismatase-like_dom"/>
</dbReference>
<dbReference type="PANTHER" id="PTHR11080">
    <property type="entry name" value="PYRAZINAMIDASE/NICOTINAMIDASE"/>
    <property type="match status" value="1"/>
</dbReference>
<sequence>MRALLVVDVQYDFLPGGALPVPHGDLVIPVINKIMDRFPLVVATQDWHPKGHLSFASSHEGKDAFQSIHLNGQPQTLWPDHCVQGTEGAMISNELRQEPIQLIIRKGTDPKVDSYSAFFDNLKIRPTGLAGYLRERGVTEVWVAGLAGDYCAFYSAMDAAEAGFSVFFLEDGVRPISPEGFERAKEAMIQRWIKIVTSSQLDH</sequence>
<dbReference type="GO" id="GO:0019363">
    <property type="term" value="P:pyridine nucleotide biosynthetic process"/>
    <property type="evidence" value="ECO:0007669"/>
    <property type="project" value="UniProtKB-KW"/>
</dbReference>
<dbReference type="InterPro" id="IPR036380">
    <property type="entry name" value="Isochorismatase-like_sf"/>
</dbReference>
<evidence type="ECO:0000256" key="6">
    <source>
        <dbReference type="ARBA" id="ARBA00039017"/>
    </source>
</evidence>
<dbReference type="eggNOG" id="COG1335">
    <property type="taxonomic scope" value="Bacteria"/>
</dbReference>
<evidence type="ECO:0000256" key="3">
    <source>
        <dbReference type="ARBA" id="ARBA00022723"/>
    </source>
</evidence>
<evidence type="ECO:0000256" key="2">
    <source>
        <dbReference type="ARBA" id="ARBA00022642"/>
    </source>
</evidence>
<dbReference type="AlphaFoldDB" id="H0UP60"/>
<keyword evidence="11" id="KW-1185">Reference proteome</keyword>
<evidence type="ECO:0000256" key="1">
    <source>
        <dbReference type="ARBA" id="ARBA00006336"/>
    </source>
</evidence>
<evidence type="ECO:0000259" key="9">
    <source>
        <dbReference type="Pfam" id="PF00857"/>
    </source>
</evidence>
<dbReference type="Pfam" id="PF00857">
    <property type="entry name" value="Isochorismatase"/>
    <property type="match status" value="1"/>
</dbReference>
<dbReference type="GO" id="GO:0008936">
    <property type="term" value="F:nicotinamidase activity"/>
    <property type="evidence" value="ECO:0007669"/>
    <property type="project" value="UniProtKB-EC"/>
</dbReference>
<dbReference type="FunFam" id="3.40.50.850:FF:000006">
    <property type="entry name" value="Bifunctional pyrazinamidase/nicotinamidase"/>
    <property type="match status" value="1"/>
</dbReference>